<proteinExistence type="inferred from homology"/>
<evidence type="ECO:0000256" key="15">
    <source>
        <dbReference type="ARBA" id="ARBA00023136"/>
    </source>
</evidence>
<keyword evidence="12 17" id="KW-0520">NAD</keyword>
<evidence type="ECO:0000256" key="5">
    <source>
        <dbReference type="ARBA" id="ARBA00021006"/>
    </source>
</evidence>
<keyword evidence="11 17" id="KW-1133">Transmembrane helix</keyword>
<dbReference type="Pfam" id="PF00361">
    <property type="entry name" value="Proton_antipo_M"/>
    <property type="match status" value="1"/>
</dbReference>
<feature type="transmembrane region" description="Helical" evidence="17">
    <location>
        <begin position="140"/>
        <end position="162"/>
    </location>
</feature>
<feature type="transmembrane region" description="Helical" evidence="17">
    <location>
        <begin position="182"/>
        <end position="206"/>
    </location>
</feature>
<reference evidence="20" key="1">
    <citation type="journal article" date="2013" name="PLoS ONE">
        <title>Arthropod phylogenetics in light of three novel millipede (myriapoda: diplopoda) mitochondrial genomes with comments on the appropriateness of mitochondrial genome sequence data for inferring deep level relationships.</title>
        <authorList>
            <person name="Brewer M.S."/>
            <person name="Swafford L."/>
            <person name="Spruill C.L."/>
            <person name="Bond J.E."/>
        </authorList>
    </citation>
    <scope>NUCLEOTIDE SEQUENCE</scope>
</reference>
<dbReference type="AlphaFoldDB" id="S4T0S0"/>
<feature type="transmembrane region" description="Helical" evidence="17">
    <location>
        <begin position="110"/>
        <end position="128"/>
    </location>
</feature>
<evidence type="ECO:0000256" key="16">
    <source>
        <dbReference type="ARBA" id="ARBA00049551"/>
    </source>
</evidence>
<evidence type="ECO:0000256" key="7">
    <source>
        <dbReference type="ARBA" id="ARBA00022660"/>
    </source>
</evidence>
<keyword evidence="13 17" id="KW-0830">Ubiquinone</keyword>
<feature type="transmembrane region" description="Helical" evidence="17">
    <location>
        <begin position="86"/>
        <end position="104"/>
    </location>
</feature>
<dbReference type="GO" id="GO:0042773">
    <property type="term" value="P:ATP synthesis coupled electron transport"/>
    <property type="evidence" value="ECO:0007669"/>
    <property type="project" value="InterPro"/>
</dbReference>
<keyword evidence="9" id="KW-1278">Translocase</keyword>
<feature type="transmembrane region" description="Helical" evidence="17">
    <location>
        <begin position="274"/>
        <end position="297"/>
    </location>
</feature>
<dbReference type="CTD" id="4538"/>
<dbReference type="GO" id="GO:0015990">
    <property type="term" value="P:electron transport coupled proton transport"/>
    <property type="evidence" value="ECO:0007669"/>
    <property type="project" value="TreeGrafter"/>
</dbReference>
<keyword evidence="15 17" id="KW-0472">Membrane</keyword>
<dbReference type="InterPro" id="IPR003918">
    <property type="entry name" value="NADH_UbQ_OxRdtase"/>
</dbReference>
<evidence type="ECO:0000256" key="10">
    <source>
        <dbReference type="ARBA" id="ARBA00022982"/>
    </source>
</evidence>
<dbReference type="EMBL" id="JX437063">
    <property type="protein sequence ID" value="AFR77025.1"/>
    <property type="molecule type" value="Genomic_DNA"/>
</dbReference>
<dbReference type="GO" id="GO:0008137">
    <property type="term" value="F:NADH dehydrogenase (ubiquinone) activity"/>
    <property type="evidence" value="ECO:0007669"/>
    <property type="project" value="UniProtKB-UniRule"/>
</dbReference>
<dbReference type="PANTHER" id="PTHR43507">
    <property type="entry name" value="NADH-UBIQUINONE OXIDOREDUCTASE CHAIN 4"/>
    <property type="match status" value="1"/>
</dbReference>
<keyword evidence="10 17" id="KW-0249">Electron transport</keyword>
<feature type="transmembrane region" description="Helical" evidence="17">
    <location>
        <begin position="372"/>
        <end position="399"/>
    </location>
</feature>
<dbReference type="EC" id="7.1.1.2" evidence="4 17"/>
<dbReference type="PANTHER" id="PTHR43507:SF20">
    <property type="entry name" value="NADH-UBIQUINONE OXIDOREDUCTASE CHAIN 4"/>
    <property type="match status" value="1"/>
</dbReference>
<dbReference type="GO" id="GO:0048039">
    <property type="term" value="F:ubiquinone binding"/>
    <property type="evidence" value="ECO:0007669"/>
    <property type="project" value="TreeGrafter"/>
</dbReference>
<evidence type="ECO:0000259" key="18">
    <source>
        <dbReference type="Pfam" id="PF00361"/>
    </source>
</evidence>
<dbReference type="Pfam" id="PF01059">
    <property type="entry name" value="Oxidored_q5_N"/>
    <property type="match status" value="1"/>
</dbReference>
<dbReference type="InterPro" id="IPR001750">
    <property type="entry name" value="ND/Mrp_TM"/>
</dbReference>
<evidence type="ECO:0000256" key="1">
    <source>
        <dbReference type="ARBA" id="ARBA00003257"/>
    </source>
</evidence>
<dbReference type="GO" id="GO:0003954">
    <property type="term" value="F:NADH dehydrogenase activity"/>
    <property type="evidence" value="ECO:0007669"/>
    <property type="project" value="TreeGrafter"/>
</dbReference>
<feature type="domain" description="NADH:ubiquinone oxidoreductase chain 4 N-terminal" evidence="19">
    <location>
        <begin position="1"/>
        <end position="101"/>
    </location>
</feature>
<dbReference type="InterPro" id="IPR000260">
    <property type="entry name" value="NADH4_N"/>
</dbReference>
<evidence type="ECO:0000256" key="6">
    <source>
        <dbReference type="ARBA" id="ARBA00022448"/>
    </source>
</evidence>
<feature type="transmembrane region" description="Helical" evidence="17">
    <location>
        <begin position="303"/>
        <end position="321"/>
    </location>
</feature>
<dbReference type="GO" id="GO:0031966">
    <property type="term" value="C:mitochondrial membrane"/>
    <property type="evidence" value="ECO:0007669"/>
    <property type="project" value="UniProtKB-SubCell"/>
</dbReference>
<evidence type="ECO:0000256" key="12">
    <source>
        <dbReference type="ARBA" id="ARBA00023027"/>
    </source>
</evidence>
<evidence type="ECO:0000256" key="8">
    <source>
        <dbReference type="ARBA" id="ARBA00022692"/>
    </source>
</evidence>
<evidence type="ECO:0000256" key="4">
    <source>
        <dbReference type="ARBA" id="ARBA00012944"/>
    </source>
</evidence>
<organism evidence="20">
    <name type="scientific">Appalachioria falcifera</name>
    <name type="common">Millipede</name>
    <name type="synonym">Brachoria falcifera</name>
    <dbReference type="NCBI Taxonomy" id="382869"/>
    <lineage>
        <taxon>Eukaryota</taxon>
        <taxon>Metazoa</taxon>
        <taxon>Ecdysozoa</taxon>
        <taxon>Arthropoda</taxon>
        <taxon>Myriapoda</taxon>
        <taxon>Diplopoda</taxon>
        <taxon>Helminthomorpha</taxon>
        <taxon>Polydesmida</taxon>
        <taxon>Xystodesmidae</taxon>
        <taxon>Xystodesminae</taxon>
        <taxon>Apheloriini</taxon>
        <taxon>Appalachioria</taxon>
    </lineage>
</organism>
<accession>S4T0S0</accession>
<comment type="subcellular location">
    <subcellularLocation>
        <location evidence="2 17">Mitochondrion membrane</location>
        <topology evidence="2 17">Multi-pass membrane protein</topology>
    </subcellularLocation>
</comment>
<feature type="transmembrane region" description="Helical" evidence="17">
    <location>
        <begin position="218"/>
        <end position="241"/>
    </location>
</feature>
<comment type="catalytic activity">
    <reaction evidence="16 17">
        <text>a ubiquinone + NADH + 5 H(+)(in) = a ubiquinol + NAD(+) + 4 H(+)(out)</text>
        <dbReference type="Rhea" id="RHEA:29091"/>
        <dbReference type="Rhea" id="RHEA-COMP:9565"/>
        <dbReference type="Rhea" id="RHEA-COMP:9566"/>
        <dbReference type="ChEBI" id="CHEBI:15378"/>
        <dbReference type="ChEBI" id="CHEBI:16389"/>
        <dbReference type="ChEBI" id="CHEBI:17976"/>
        <dbReference type="ChEBI" id="CHEBI:57540"/>
        <dbReference type="ChEBI" id="CHEBI:57945"/>
        <dbReference type="EC" id="7.1.1.2"/>
    </reaction>
</comment>
<keyword evidence="6 17" id="KW-0813">Transport</keyword>
<feature type="transmembrane region" description="Helical" evidence="17">
    <location>
        <begin position="333"/>
        <end position="352"/>
    </location>
</feature>
<comment type="similarity">
    <text evidence="3 17">Belongs to the complex I subunit 4 family.</text>
</comment>
<evidence type="ECO:0000313" key="20">
    <source>
        <dbReference type="EMBL" id="AFR77025.1"/>
    </source>
</evidence>
<feature type="transmembrane region" description="Helical" evidence="17">
    <location>
        <begin position="12"/>
        <end position="37"/>
    </location>
</feature>
<feature type="transmembrane region" description="Helical" evidence="17">
    <location>
        <begin position="57"/>
        <end position="79"/>
    </location>
</feature>
<evidence type="ECO:0000256" key="14">
    <source>
        <dbReference type="ARBA" id="ARBA00023128"/>
    </source>
</evidence>
<keyword evidence="14 17" id="KW-0496">Mitochondrion</keyword>
<dbReference type="GeneID" id="16488844"/>
<keyword evidence="8 17" id="KW-0812">Transmembrane</keyword>
<comment type="function">
    <text evidence="1">Core subunit of the mitochondrial membrane respiratory chain NADH dehydrogenase (Complex I) that is believed to belong to the minimal assembly required for catalysis. Complex I functions in the transfer of electrons from NADH to the respiratory chain. The immediate electron acceptor for the enzyme is believed to be ubiquinone.</text>
</comment>
<dbReference type="RefSeq" id="YP_008378728.1">
    <property type="nucleotide sequence ID" value="NC_021933.1"/>
</dbReference>
<dbReference type="PRINTS" id="PR01437">
    <property type="entry name" value="NUOXDRDTASE4"/>
</dbReference>
<feature type="domain" description="NADH:quinone oxidoreductase/Mrp antiporter transmembrane" evidence="18">
    <location>
        <begin position="103"/>
        <end position="392"/>
    </location>
</feature>
<evidence type="ECO:0000256" key="11">
    <source>
        <dbReference type="ARBA" id="ARBA00022989"/>
    </source>
</evidence>
<sequence length="446" mass="49062">MLEVLGGLFGLMLMLVFSVGWFYVYLVMVIMTLFIMSEFYFGLESWHLYVGVFGGDSMSVGFVLLSFWIILLMILASCVKSYSKGVIVLYFTMVFVLLLVFISLDFMMFYLMFEAVLIPTVILILGWGYQPERLSAGVYLLFYTVFCSMPLLLLIILISVVLGGMGSLEIMMFGLGWMPGGLYLLCFGSMMAFLVSVPLFGLHLWLPSAHVEAPVSGSMILAGVLLKLGGYGLMRFSFYGWVVFSDFGFVLISISLLGGVGLSLVCLRQVDLSALIAYSSVVHMGLVVGGIMSGFVVGWVGGFIMMVGHGLCSSGLFYYAGINYDRLGSRSVMVNKGLMLVFPSSVLFWFLFVSSNMAAPPSLNLLGELMLLGSVLAVSSWLSFLLLLSSFLSGVYCLYMFGWVQHGDVGSFIRGFEGLIVVEGLISLLHWLPLNCLFLSGDLFLF</sequence>
<evidence type="ECO:0000259" key="19">
    <source>
        <dbReference type="Pfam" id="PF01059"/>
    </source>
</evidence>
<feature type="transmembrane region" description="Helical" evidence="17">
    <location>
        <begin position="411"/>
        <end position="432"/>
    </location>
</feature>
<evidence type="ECO:0000256" key="2">
    <source>
        <dbReference type="ARBA" id="ARBA00004225"/>
    </source>
</evidence>
<gene>
    <name evidence="20" type="primary">ND4</name>
</gene>
<keyword evidence="7 17" id="KW-0679">Respiratory chain</keyword>
<name>S4T0S0_APPFA</name>
<geneLocation type="mitochondrion" evidence="20"/>
<comment type="function">
    <text evidence="17">Core subunit of the mitochondrial membrane respiratory chain NADH dehydrogenase (Complex I) which catalyzes electron transfer from NADH through the respiratory chain, using ubiquinone as an electron acceptor. Essential for the catalytic activity and assembly of complex I.</text>
</comment>
<evidence type="ECO:0000256" key="9">
    <source>
        <dbReference type="ARBA" id="ARBA00022967"/>
    </source>
</evidence>
<evidence type="ECO:0000256" key="3">
    <source>
        <dbReference type="ARBA" id="ARBA00009025"/>
    </source>
</evidence>
<evidence type="ECO:0000256" key="13">
    <source>
        <dbReference type="ARBA" id="ARBA00023075"/>
    </source>
</evidence>
<evidence type="ECO:0000256" key="17">
    <source>
        <dbReference type="RuleBase" id="RU003297"/>
    </source>
</evidence>
<protein>
    <recommendedName>
        <fullName evidence="5 17">NADH-ubiquinone oxidoreductase chain 4</fullName>
        <ecNumber evidence="4 17">7.1.1.2</ecNumber>
    </recommendedName>
</protein>
<feature type="transmembrane region" description="Helical" evidence="17">
    <location>
        <begin position="247"/>
        <end position="267"/>
    </location>
</feature>